<dbReference type="EMBL" id="CABMJJ010000009">
    <property type="protein sequence ID" value="VVC03886.1"/>
    <property type="molecule type" value="Genomic_DNA"/>
</dbReference>
<accession>A0A5E4LVJ8</accession>
<sequence length="101" mass="10956">MDLKRSIRCTNCGNESNIQISSDLDMKELLIAGKCSKCGSALQINYSLVDTSASQTNPLNHLSTQSTEDSSNSIPDLDESLFGSTSSDSSDNDMLRDLMED</sequence>
<name>A0A5E4LVJ8_9ARCH</name>
<reference evidence="2 3" key="1">
    <citation type="submission" date="2019-08" db="EMBL/GenBank/DDBJ databases">
        <authorList>
            <person name="Vazquez-Campos X."/>
        </authorList>
    </citation>
    <scope>NUCLEOTIDE SEQUENCE [LARGE SCALE GENOMIC DNA]</scope>
    <source>
        <strain evidence="2">LFW-283_2</strain>
    </source>
</reference>
<feature type="compositionally biased region" description="Polar residues" evidence="1">
    <location>
        <begin position="55"/>
        <end position="74"/>
    </location>
</feature>
<gene>
    <name evidence="2" type="ORF">LFW2832_00595</name>
</gene>
<dbReference type="Proteomes" id="UP000789941">
    <property type="component" value="Unassembled WGS sequence"/>
</dbReference>
<protein>
    <submittedName>
        <fullName evidence="2">Uncharacterized protein</fullName>
    </submittedName>
</protein>
<feature type="region of interest" description="Disordered" evidence="1">
    <location>
        <begin position="55"/>
        <end position="101"/>
    </location>
</feature>
<comment type="caution">
    <text evidence="2">The sequence shown here is derived from an EMBL/GenBank/DDBJ whole genome shotgun (WGS) entry which is preliminary data.</text>
</comment>
<evidence type="ECO:0000313" key="3">
    <source>
        <dbReference type="Proteomes" id="UP000789941"/>
    </source>
</evidence>
<dbReference type="AlphaFoldDB" id="A0A5E4LVJ8"/>
<feature type="compositionally biased region" description="Low complexity" evidence="1">
    <location>
        <begin position="80"/>
        <end position="89"/>
    </location>
</feature>
<organism evidence="2 3">
    <name type="scientific">Candidatus Bilamarchaeum dharawalense</name>
    <dbReference type="NCBI Taxonomy" id="2885759"/>
    <lineage>
        <taxon>Archaea</taxon>
        <taxon>Candidatus Micrarchaeota</taxon>
        <taxon>Candidatus Micrarchaeia</taxon>
        <taxon>Candidatus Anstonellales</taxon>
        <taxon>Candidatus Bilamarchaeaceae</taxon>
        <taxon>Candidatus Bilamarchaeum</taxon>
    </lineage>
</organism>
<evidence type="ECO:0000313" key="2">
    <source>
        <dbReference type="EMBL" id="VVC03886.1"/>
    </source>
</evidence>
<proteinExistence type="predicted"/>
<evidence type="ECO:0000256" key="1">
    <source>
        <dbReference type="SAM" id="MobiDB-lite"/>
    </source>
</evidence>